<dbReference type="AlphaFoldDB" id="A0A0L8H677"/>
<evidence type="ECO:0000313" key="1">
    <source>
        <dbReference type="EMBL" id="KOF84707.1"/>
    </source>
</evidence>
<dbReference type="STRING" id="37653.A0A0L8H677"/>
<dbReference type="InterPro" id="IPR012337">
    <property type="entry name" value="RNaseH-like_sf"/>
</dbReference>
<organism evidence="1">
    <name type="scientific">Octopus bimaculoides</name>
    <name type="common">California two-spotted octopus</name>
    <dbReference type="NCBI Taxonomy" id="37653"/>
    <lineage>
        <taxon>Eukaryota</taxon>
        <taxon>Metazoa</taxon>
        <taxon>Spiralia</taxon>
        <taxon>Lophotrochozoa</taxon>
        <taxon>Mollusca</taxon>
        <taxon>Cephalopoda</taxon>
        <taxon>Coleoidea</taxon>
        <taxon>Octopodiformes</taxon>
        <taxon>Octopoda</taxon>
        <taxon>Incirrata</taxon>
        <taxon>Octopodidae</taxon>
        <taxon>Octopus</taxon>
    </lineage>
</organism>
<accession>A0A0L8H677</accession>
<dbReference type="PANTHER" id="PTHR45913">
    <property type="entry name" value="EPM2A-INTERACTING PROTEIN 1"/>
    <property type="match status" value="1"/>
</dbReference>
<protein>
    <submittedName>
        <fullName evidence="1">Uncharacterized protein</fullName>
    </submittedName>
</protein>
<dbReference type="PANTHER" id="PTHR45913:SF5">
    <property type="entry name" value="GENERAL TRANSCRIPTION FACTOR II-I REPEAT DOMAIN-CONTAINING PROTEIN 2A-LIKE PROTEIN"/>
    <property type="match status" value="1"/>
</dbReference>
<dbReference type="EMBL" id="KQ419073">
    <property type="protein sequence ID" value="KOF84707.1"/>
    <property type="molecule type" value="Genomic_DNA"/>
</dbReference>
<reference evidence="1" key="1">
    <citation type="submission" date="2015-07" db="EMBL/GenBank/DDBJ databases">
        <title>MeaNS - Measles Nucleotide Surveillance Program.</title>
        <authorList>
            <person name="Tran T."/>
            <person name="Druce J."/>
        </authorList>
    </citation>
    <scope>NUCLEOTIDE SEQUENCE</scope>
    <source>
        <strain evidence="1">UCB-OBI-ISO-001</strain>
        <tissue evidence="1">Gonad</tissue>
    </source>
</reference>
<dbReference type="SUPFAM" id="SSF53098">
    <property type="entry name" value="Ribonuclease H-like"/>
    <property type="match status" value="1"/>
</dbReference>
<gene>
    <name evidence="1" type="ORF">OCBIM_22021540mg</name>
</gene>
<proteinExistence type="predicted"/>
<name>A0A0L8H677_OCTBM</name>
<sequence length="245" mass="28529">MASARKIKKVDKENCRFNEAWTNLYFFVESNTKCLCLIYGETVAVPKVENVKRHYTLKHALTHNHYEKDQRLKTLPKIHLNELCKNLEAYNIAIDESTDITDTLRLAIFVRGVDTSLNITEVLLVLCPMKENCTGAAVFKEINTALEKAGLTYNRLESLCSKITKFDHVMDNIVKAANFIRSRALNYRQFRNFLDETDSEFAGIPYFTEIRWLSRDRTLKRFYDIREHVAAFFEAKGNSCINYFL</sequence>